<dbReference type="PROSITE" id="PS00189">
    <property type="entry name" value="LIPOYL"/>
    <property type="match status" value="1"/>
</dbReference>
<dbReference type="RefSeq" id="WP_098038929.1">
    <property type="nucleotide sequence ID" value="NZ_CWGJ01000025.1"/>
</dbReference>
<evidence type="ECO:0000259" key="9">
    <source>
        <dbReference type="PROSITE" id="PS50968"/>
    </source>
</evidence>
<dbReference type="PROSITE" id="PS51826">
    <property type="entry name" value="PSBD"/>
    <property type="match status" value="1"/>
</dbReference>
<keyword evidence="12" id="KW-1185">Reference proteome</keyword>
<feature type="region of interest" description="Disordered" evidence="8">
    <location>
        <begin position="86"/>
        <end position="118"/>
    </location>
</feature>
<dbReference type="Pfam" id="PF02817">
    <property type="entry name" value="E3_binding"/>
    <property type="match status" value="1"/>
</dbReference>
<dbReference type="Gene3D" id="3.30.559.10">
    <property type="entry name" value="Chloramphenicol acetyltransferase-like domain"/>
    <property type="match status" value="1"/>
</dbReference>
<dbReference type="EMBL" id="CWGJ01000025">
    <property type="protein sequence ID" value="CRX39075.1"/>
    <property type="molecule type" value="Genomic_DNA"/>
</dbReference>
<dbReference type="SUPFAM" id="SSF51230">
    <property type="entry name" value="Single hybrid motif"/>
    <property type="match status" value="1"/>
</dbReference>
<feature type="domain" description="Peripheral subunit-binding (PSBD)" evidence="10">
    <location>
        <begin position="116"/>
        <end position="153"/>
    </location>
</feature>
<dbReference type="Gene3D" id="2.40.50.100">
    <property type="match status" value="1"/>
</dbReference>
<name>A0A0H5E704_9BACT</name>
<dbReference type="InterPro" id="IPR003016">
    <property type="entry name" value="2-oxoA_DH_lipoyl-BS"/>
</dbReference>
<dbReference type="GO" id="GO:0005737">
    <property type="term" value="C:cytoplasm"/>
    <property type="evidence" value="ECO:0007669"/>
    <property type="project" value="TreeGrafter"/>
</dbReference>
<dbReference type="PANTHER" id="PTHR43178:SF5">
    <property type="entry name" value="LIPOAMIDE ACYLTRANSFERASE COMPONENT OF BRANCHED-CHAIN ALPHA-KETO ACID DEHYDROGENASE COMPLEX, MITOCHONDRIAL"/>
    <property type="match status" value="1"/>
</dbReference>
<dbReference type="InterPro" id="IPR000089">
    <property type="entry name" value="Biotin_lipoyl"/>
</dbReference>
<keyword evidence="4 7" id="KW-0808">Transferase</keyword>
<dbReference type="AlphaFoldDB" id="A0A0H5E704"/>
<feature type="compositionally biased region" description="Basic and acidic residues" evidence="8">
    <location>
        <begin position="86"/>
        <end position="111"/>
    </location>
</feature>
<dbReference type="InterPro" id="IPR050743">
    <property type="entry name" value="2-oxoacid_DH_E2_comp"/>
</dbReference>
<comment type="subunit">
    <text evidence="3">Forms a 24-polypeptide structural core with octahedral symmetry.</text>
</comment>
<proteinExistence type="inferred from homology"/>
<evidence type="ECO:0000313" key="11">
    <source>
        <dbReference type="EMBL" id="CRX39075.1"/>
    </source>
</evidence>
<dbReference type="Gene3D" id="4.10.320.10">
    <property type="entry name" value="E3-binding domain"/>
    <property type="match status" value="1"/>
</dbReference>
<sequence length="400" mass="44321">MESIYTFNLPDIGEGVVEGEVVQWLKKKGDTVGKDEPVVIVMTDKATVELPSPVAGSLDTLFCKEGDIAKVGKPLYSIATKEAIKEETASVPKEKSPKEPPRTIEKQEKARQSGKPAIPQVRKIAKDLHIDLDEIEGTGKEGRITMEDLSRTLKSSPQTLKKEPLPSFQDDTVEKVVGIPRLMAEKMATSKRVAPHFSYFEQIDATRLIQLKESFKKAAEKENIRITFMPFIIKAVSLALQNFPKANSTYDMDQGVLYIHKHHNIGIAISTPLGLIVPVLHDVQNMALETIIRSYDSLVTRAREKNLRAEEMKGSTITVSNFGGLEGSGRWATPVINYPEVAILAINRIQKAPMVKGDQVVVRDALNISWSFDHRVIDGNLAAAVSHYFATLIQNPAKLM</sequence>
<dbReference type="InterPro" id="IPR001078">
    <property type="entry name" value="2-oxoacid_DH_actylTfrase"/>
</dbReference>
<dbReference type="InterPro" id="IPR036625">
    <property type="entry name" value="E3-bd_dom_sf"/>
</dbReference>
<dbReference type="GO" id="GO:0031405">
    <property type="term" value="F:lipoic acid binding"/>
    <property type="evidence" value="ECO:0007669"/>
    <property type="project" value="TreeGrafter"/>
</dbReference>
<evidence type="ECO:0000259" key="10">
    <source>
        <dbReference type="PROSITE" id="PS51826"/>
    </source>
</evidence>
<dbReference type="Proteomes" id="UP000220251">
    <property type="component" value="Unassembled WGS sequence"/>
</dbReference>
<evidence type="ECO:0000313" key="12">
    <source>
        <dbReference type="Proteomes" id="UP000220251"/>
    </source>
</evidence>
<organism evidence="11 12">
    <name type="scientific">Estrella lausannensis</name>
    <dbReference type="NCBI Taxonomy" id="483423"/>
    <lineage>
        <taxon>Bacteria</taxon>
        <taxon>Pseudomonadati</taxon>
        <taxon>Chlamydiota</taxon>
        <taxon>Chlamydiia</taxon>
        <taxon>Parachlamydiales</taxon>
        <taxon>Candidatus Criblamydiaceae</taxon>
        <taxon>Estrella</taxon>
    </lineage>
</organism>
<evidence type="ECO:0000256" key="5">
    <source>
        <dbReference type="ARBA" id="ARBA00022823"/>
    </source>
</evidence>
<dbReference type="GO" id="GO:0016407">
    <property type="term" value="F:acetyltransferase activity"/>
    <property type="evidence" value="ECO:0007669"/>
    <property type="project" value="TreeGrafter"/>
</dbReference>
<dbReference type="SUPFAM" id="SSF47005">
    <property type="entry name" value="Peripheral subunit-binding domain of 2-oxo acid dehydrogenase complex"/>
    <property type="match status" value="1"/>
</dbReference>
<dbReference type="SUPFAM" id="SSF52777">
    <property type="entry name" value="CoA-dependent acyltransferases"/>
    <property type="match status" value="1"/>
</dbReference>
<dbReference type="InterPro" id="IPR023213">
    <property type="entry name" value="CAT-like_dom_sf"/>
</dbReference>
<dbReference type="InterPro" id="IPR004167">
    <property type="entry name" value="PSBD"/>
</dbReference>
<evidence type="ECO:0000256" key="6">
    <source>
        <dbReference type="ARBA" id="ARBA00023315"/>
    </source>
</evidence>
<evidence type="ECO:0000256" key="8">
    <source>
        <dbReference type="SAM" id="MobiDB-lite"/>
    </source>
</evidence>
<gene>
    <name evidence="11" type="primary">bkdB-A</name>
    <name evidence="11" type="ORF">ELAC_1748</name>
</gene>
<protein>
    <recommendedName>
        <fullName evidence="7">Dihydrolipoamide acetyltransferase component of pyruvate dehydrogenase complex</fullName>
        <ecNumber evidence="7">2.3.1.-</ecNumber>
    </recommendedName>
</protein>
<evidence type="ECO:0000256" key="7">
    <source>
        <dbReference type="RuleBase" id="RU003423"/>
    </source>
</evidence>
<keyword evidence="5 7" id="KW-0450">Lipoyl</keyword>
<evidence type="ECO:0000256" key="3">
    <source>
        <dbReference type="ARBA" id="ARBA00011484"/>
    </source>
</evidence>
<keyword evidence="6 7" id="KW-0012">Acyltransferase</keyword>
<reference evidence="12" key="1">
    <citation type="submission" date="2015-06" db="EMBL/GenBank/DDBJ databases">
        <authorList>
            <person name="Bertelli C."/>
        </authorList>
    </citation>
    <scope>NUCLEOTIDE SEQUENCE [LARGE SCALE GENOMIC DNA]</scope>
    <source>
        <strain evidence="12">CRIB-30</strain>
    </source>
</reference>
<dbReference type="Pfam" id="PF00198">
    <property type="entry name" value="2-oxoacid_dh"/>
    <property type="match status" value="1"/>
</dbReference>
<dbReference type="InterPro" id="IPR011053">
    <property type="entry name" value="Single_hybrid_motif"/>
</dbReference>
<feature type="domain" description="Lipoyl-binding" evidence="9">
    <location>
        <begin position="4"/>
        <end position="79"/>
    </location>
</feature>
<comment type="similarity">
    <text evidence="2 7">Belongs to the 2-oxoacid dehydrogenase family.</text>
</comment>
<comment type="cofactor">
    <cofactor evidence="1 7">
        <name>(R)-lipoate</name>
        <dbReference type="ChEBI" id="CHEBI:83088"/>
    </cofactor>
</comment>
<dbReference type="EC" id="2.3.1.-" evidence="7"/>
<dbReference type="PROSITE" id="PS50968">
    <property type="entry name" value="BIOTINYL_LIPOYL"/>
    <property type="match status" value="1"/>
</dbReference>
<dbReference type="CDD" id="cd06849">
    <property type="entry name" value="lipoyl_domain"/>
    <property type="match status" value="1"/>
</dbReference>
<evidence type="ECO:0000256" key="2">
    <source>
        <dbReference type="ARBA" id="ARBA00007317"/>
    </source>
</evidence>
<dbReference type="FunFam" id="3.30.559.10:FF:000007">
    <property type="entry name" value="Dihydrolipoamide acetyltransferase component of pyruvate dehydrogenase complex"/>
    <property type="match status" value="1"/>
</dbReference>
<dbReference type="Pfam" id="PF00364">
    <property type="entry name" value="Biotin_lipoyl"/>
    <property type="match status" value="1"/>
</dbReference>
<accession>A0A0H5E704</accession>
<evidence type="ECO:0000256" key="4">
    <source>
        <dbReference type="ARBA" id="ARBA00022679"/>
    </source>
</evidence>
<dbReference type="OrthoDB" id="9805770at2"/>
<evidence type="ECO:0000256" key="1">
    <source>
        <dbReference type="ARBA" id="ARBA00001938"/>
    </source>
</evidence>
<dbReference type="PANTHER" id="PTHR43178">
    <property type="entry name" value="DIHYDROLIPOAMIDE ACETYLTRANSFERASE COMPONENT OF PYRUVATE DEHYDROGENASE COMPLEX"/>
    <property type="match status" value="1"/>
</dbReference>